<dbReference type="SMART" id="SM00382">
    <property type="entry name" value="AAA"/>
    <property type="match status" value="1"/>
</dbReference>
<feature type="region of interest" description="Disordered" evidence="8">
    <location>
        <begin position="38"/>
        <end position="65"/>
    </location>
</feature>
<protein>
    <recommendedName>
        <fullName evidence="3">Origin recognition complex subunit 4</fullName>
    </recommendedName>
</protein>
<evidence type="ECO:0000256" key="4">
    <source>
        <dbReference type="ARBA" id="ARBA00022705"/>
    </source>
</evidence>
<reference evidence="10 11" key="1">
    <citation type="submission" date="2024-01" db="EMBL/GenBank/DDBJ databases">
        <authorList>
            <consortium name="Genoscope - CEA"/>
            <person name="William W."/>
        </authorList>
    </citation>
    <scope>NUCLEOTIDE SEQUENCE [LARGE SCALE GENOMIC DNA]</scope>
    <source>
        <strain evidence="10 11">29B2s-10</strain>
    </source>
</reference>
<keyword evidence="11" id="KW-1185">Reference proteome</keyword>
<dbReference type="PANTHER" id="PTHR12087:SF0">
    <property type="entry name" value="ORIGIN RECOGNITION COMPLEX SUBUNIT 4"/>
    <property type="match status" value="1"/>
</dbReference>
<dbReference type="InterPro" id="IPR032705">
    <property type="entry name" value="ORC4_C"/>
</dbReference>
<keyword evidence="4" id="KW-0235">DNA replication</keyword>
<dbReference type="EMBL" id="OZ004257">
    <property type="protein sequence ID" value="CAK7907439.1"/>
    <property type="molecule type" value="Genomic_DNA"/>
</dbReference>
<dbReference type="InterPro" id="IPR041664">
    <property type="entry name" value="AAA_16"/>
</dbReference>
<dbReference type="SUPFAM" id="SSF52540">
    <property type="entry name" value="P-loop containing nucleoside triphosphate hydrolases"/>
    <property type="match status" value="1"/>
</dbReference>
<evidence type="ECO:0000256" key="5">
    <source>
        <dbReference type="ARBA" id="ARBA00023125"/>
    </source>
</evidence>
<comment type="subcellular location">
    <subcellularLocation>
        <location evidence="1">Nucleus</location>
    </subcellularLocation>
</comment>
<dbReference type="Pfam" id="PF13191">
    <property type="entry name" value="AAA_16"/>
    <property type="match status" value="1"/>
</dbReference>
<dbReference type="InterPro" id="IPR003593">
    <property type="entry name" value="AAA+_ATPase"/>
</dbReference>
<dbReference type="InterPro" id="IPR016527">
    <property type="entry name" value="ORC4"/>
</dbReference>
<evidence type="ECO:0000313" key="11">
    <source>
        <dbReference type="Proteomes" id="UP001497600"/>
    </source>
</evidence>
<keyword evidence="6" id="KW-0539">Nucleus</keyword>
<comment type="similarity">
    <text evidence="2">Belongs to the ORC4 family.</text>
</comment>
<evidence type="ECO:0000256" key="8">
    <source>
        <dbReference type="SAM" id="MobiDB-lite"/>
    </source>
</evidence>
<gene>
    <name evidence="10" type="primary">ORC4</name>
    <name evidence="10" type="ORF">CAAN4_E05490</name>
</gene>
<dbReference type="Gene3D" id="3.40.50.300">
    <property type="entry name" value="P-loop containing nucleotide triphosphate hydrolases"/>
    <property type="match status" value="1"/>
</dbReference>
<evidence type="ECO:0000259" key="9">
    <source>
        <dbReference type="SMART" id="SM00382"/>
    </source>
</evidence>
<evidence type="ECO:0000256" key="7">
    <source>
        <dbReference type="SAM" id="Coils"/>
    </source>
</evidence>
<dbReference type="Pfam" id="PF14629">
    <property type="entry name" value="ORC4_C"/>
    <property type="match status" value="1"/>
</dbReference>
<proteinExistence type="inferred from homology"/>
<keyword evidence="5" id="KW-0238">DNA-binding</keyword>
<dbReference type="InterPro" id="IPR027417">
    <property type="entry name" value="P-loop_NTPase"/>
</dbReference>
<accession>A0ABP0EH04</accession>
<evidence type="ECO:0000256" key="3">
    <source>
        <dbReference type="ARBA" id="ARBA00019083"/>
    </source>
</evidence>
<feature type="domain" description="AAA+ ATPase" evidence="9">
    <location>
        <begin position="195"/>
        <end position="387"/>
    </location>
</feature>
<sequence length="632" mass="71913">MSNSIEEDFEGEFEPIQKLSFEEAKSDRMLREIKLRRKLQEDEKKHIDNKEPNQPAIEKEKEPVKRAAYITSQPPKKRTQTLNLKKIKLFNSKSGSNPYNIQLDDDPVEIDTPPVKKPKLSKALELMAQFTKNTSTSIVEDSFSASPDDIACVRNTILSQLAAKGASFPHLLESSIADKYMEVYRMFEHTVRDNEGHSALIIGPRSSGKTAIIQRALSELSKKYPQDFITISLHAYHQNDENTALREIARQLDKSLKKLRQNEEEINHNTNELKNDKDDSINENQLHATFEQRSLSDTFSNILSILDKGKTDSENTHTVSIIFIIEEFEKFTQSGKQTLLYNLFDLSQNSSTPVCVCGTSTKLTTRELLEKRVRSRFSQRIITINKPKGIDEFWSNAKLGLTLGQDVINKLSDPSYGKKWNDYVESAYSQSQSFLKRLVVQNYYTSKNYRDFNNSVRFAIAQLGPSNVFPRDNDFATYLRNQSINNIQSKAGSLSELELLLVIAAARWVEKYALSVVNFNLAYKEYEEMMKQYNIGATTAGGSASAADSAMMTNFKVTQRIWPPNILKNSWENLYRLDLLLDATAAAIISEKGIVYNAGVIEESRMVQLDITLEELGHLVDESSFVKKLTRL</sequence>
<organism evidence="10 11">
    <name type="scientific">[Candida] anglica</name>
    <dbReference type="NCBI Taxonomy" id="148631"/>
    <lineage>
        <taxon>Eukaryota</taxon>
        <taxon>Fungi</taxon>
        <taxon>Dikarya</taxon>
        <taxon>Ascomycota</taxon>
        <taxon>Saccharomycotina</taxon>
        <taxon>Pichiomycetes</taxon>
        <taxon>Debaryomycetaceae</taxon>
        <taxon>Kurtzmaniella</taxon>
    </lineage>
</organism>
<feature type="coiled-coil region" evidence="7">
    <location>
        <begin position="242"/>
        <end position="279"/>
    </location>
</feature>
<evidence type="ECO:0000256" key="2">
    <source>
        <dbReference type="ARBA" id="ARBA00005334"/>
    </source>
</evidence>
<evidence type="ECO:0000256" key="6">
    <source>
        <dbReference type="ARBA" id="ARBA00023242"/>
    </source>
</evidence>
<evidence type="ECO:0000313" key="10">
    <source>
        <dbReference type="EMBL" id="CAK7907439.1"/>
    </source>
</evidence>
<dbReference type="Proteomes" id="UP001497600">
    <property type="component" value="Chromosome E"/>
</dbReference>
<evidence type="ECO:0000256" key="1">
    <source>
        <dbReference type="ARBA" id="ARBA00004123"/>
    </source>
</evidence>
<dbReference type="PANTHER" id="PTHR12087">
    <property type="entry name" value="ORIGIN RECOGNITION COMPLEX SUBUNIT 4"/>
    <property type="match status" value="1"/>
</dbReference>
<name>A0ABP0EH04_9ASCO</name>
<keyword evidence="7" id="KW-0175">Coiled coil</keyword>